<dbReference type="InterPro" id="IPR011761">
    <property type="entry name" value="ATP-grasp"/>
</dbReference>
<accession>D5SIN4</accession>
<organism evidence="6 7">
    <name type="scientific">Streptomyces clavuligerus</name>
    <dbReference type="NCBI Taxonomy" id="1901"/>
    <lineage>
        <taxon>Bacteria</taxon>
        <taxon>Bacillati</taxon>
        <taxon>Actinomycetota</taxon>
        <taxon>Actinomycetes</taxon>
        <taxon>Kitasatosporales</taxon>
        <taxon>Streptomycetaceae</taxon>
        <taxon>Streptomyces</taxon>
    </lineage>
</organism>
<feature type="domain" description="ATP-grasp" evidence="5">
    <location>
        <begin position="114"/>
        <end position="312"/>
    </location>
</feature>
<dbReference type="NCBIfam" id="NF005543">
    <property type="entry name" value="PRK07206.1"/>
    <property type="match status" value="1"/>
</dbReference>
<dbReference type="OrthoDB" id="24041at2"/>
<dbReference type="PROSITE" id="PS50975">
    <property type="entry name" value="ATP_GRASP"/>
    <property type="match status" value="1"/>
</dbReference>
<protein>
    <submittedName>
        <fullName evidence="6">Biotin carboxylase</fullName>
    </submittedName>
</protein>
<evidence type="ECO:0000256" key="2">
    <source>
        <dbReference type="ARBA" id="ARBA00022741"/>
    </source>
</evidence>
<dbReference type="RefSeq" id="WP_003963012.1">
    <property type="nucleotide sequence ID" value="NZ_CM000914.1"/>
</dbReference>
<evidence type="ECO:0000256" key="4">
    <source>
        <dbReference type="PROSITE-ProRule" id="PRU00409"/>
    </source>
</evidence>
<dbReference type="eggNOG" id="COG0151">
    <property type="taxonomic scope" value="Bacteria"/>
</dbReference>
<dbReference type="PANTHER" id="PTHR43585">
    <property type="entry name" value="FUMIPYRROLE BIOSYNTHESIS PROTEIN C"/>
    <property type="match status" value="1"/>
</dbReference>
<dbReference type="GO" id="GO:0016874">
    <property type="term" value="F:ligase activity"/>
    <property type="evidence" value="ECO:0007669"/>
    <property type="project" value="UniProtKB-KW"/>
</dbReference>
<gene>
    <name evidence="6" type="ORF">SCLAV_p0286</name>
</gene>
<dbReference type="GeneID" id="93733476"/>
<keyword evidence="2 4" id="KW-0547">Nucleotide-binding</keyword>
<evidence type="ECO:0000313" key="7">
    <source>
        <dbReference type="Proteomes" id="UP000002357"/>
    </source>
</evidence>
<dbReference type="EMBL" id="CM000914">
    <property type="protein sequence ID" value="EFG03777.2"/>
    <property type="molecule type" value="Genomic_DNA"/>
</dbReference>
<dbReference type="GO" id="GO:0046872">
    <property type="term" value="F:metal ion binding"/>
    <property type="evidence" value="ECO:0007669"/>
    <property type="project" value="InterPro"/>
</dbReference>
<dbReference type="Proteomes" id="UP000002357">
    <property type="component" value="Plasmid pSCL4"/>
</dbReference>
<geneLocation type="plasmid" evidence="6 7">
    <name>pSCL4</name>
</geneLocation>
<dbReference type="GO" id="GO:0005524">
    <property type="term" value="F:ATP binding"/>
    <property type="evidence" value="ECO:0007669"/>
    <property type="project" value="UniProtKB-UniRule"/>
</dbReference>
<evidence type="ECO:0000256" key="3">
    <source>
        <dbReference type="ARBA" id="ARBA00022840"/>
    </source>
</evidence>
<name>D5SIN4_STRCL</name>
<dbReference type="PANTHER" id="PTHR43585:SF2">
    <property type="entry name" value="ATP-GRASP ENZYME FSQD"/>
    <property type="match status" value="1"/>
</dbReference>
<dbReference type="SUPFAM" id="SSF56059">
    <property type="entry name" value="Glutathione synthetase ATP-binding domain-like"/>
    <property type="match status" value="1"/>
</dbReference>
<evidence type="ECO:0000313" key="6">
    <source>
        <dbReference type="EMBL" id="EFG03777.2"/>
    </source>
</evidence>
<sequence>MPTSAPTAVVVDGYYNAASLPPAFARRGFSVVHVQSTPEPIPSWTPPDLSVYRENIVHTDDASTVRRLKEYDPVCVIAGQEPGVPLADRLSETLGLPTNGTRLSGARRDKYAMAEALRAAGLCCADQFRSGRADEIVAWVRARGSYPVVLKPLRSCNTDGVTVCATADEVRRAAEQVLTSRDAFGAPNTEVLVQSYLDGDEYIVDTVSRDGEHFVSSVWKYEKTLVDGRNLYDKDILVPPGDAPAPQLMAYVRQALDALGIRHGPAHSEVKMTSRGPALVETGARLSGGMLPEVHDLCLGQNQADLTVLAHTDPGEFRRRYAGRSYRPRQAAMGYTVATTADGVVRAVDEEVVARIGALPTVRRTVLNLAPGQRIRPTVDLATCTMRVHLTGPTQEAVLADYARVRALKDRVYVL</sequence>
<keyword evidence="6" id="KW-0614">Plasmid</keyword>
<proteinExistence type="predicted"/>
<evidence type="ECO:0000256" key="1">
    <source>
        <dbReference type="ARBA" id="ARBA00022598"/>
    </source>
</evidence>
<dbReference type="InterPro" id="IPR052032">
    <property type="entry name" value="ATP-dep_AA_Ligase"/>
</dbReference>
<keyword evidence="1" id="KW-0436">Ligase</keyword>
<keyword evidence="3 4" id="KW-0067">ATP-binding</keyword>
<dbReference type="Gene3D" id="3.30.470.20">
    <property type="entry name" value="ATP-grasp fold, B domain"/>
    <property type="match status" value="1"/>
</dbReference>
<keyword evidence="7" id="KW-1185">Reference proteome</keyword>
<dbReference type="AlphaFoldDB" id="D5SIN4"/>
<dbReference type="Pfam" id="PF13535">
    <property type="entry name" value="ATP-grasp_4"/>
    <property type="match status" value="1"/>
</dbReference>
<reference evidence="6 7" key="1">
    <citation type="journal article" date="2010" name="Genome Biol. Evol.">
        <title>The sequence of a 1.8-mb bacterial linear plasmid reveals a rich evolutionary reservoir of secondary metabolic pathways.</title>
        <authorList>
            <person name="Medema M.H."/>
            <person name="Trefzer A."/>
            <person name="Kovalchuk A."/>
            <person name="van den Berg M."/>
            <person name="Mueller U."/>
            <person name="Heijne W."/>
            <person name="Wu L."/>
            <person name="Alam M.T."/>
            <person name="Ronning C.M."/>
            <person name="Nierman W.C."/>
            <person name="Bovenberg R.A.L."/>
            <person name="Breitling R."/>
            <person name="Takano E."/>
        </authorList>
    </citation>
    <scope>NUCLEOTIDE SEQUENCE [LARGE SCALE GENOMIC DNA]</scope>
    <source>
        <strain evidence="7">ATCC 27064 / DSM 738 / JCM 4710 / NBRC 13307 / NCIMB 12785 / NRRL 3585 / VKM Ac-602</strain>
        <plasmid evidence="6">pSCL4</plasmid>
    </source>
</reference>
<evidence type="ECO:0000259" key="5">
    <source>
        <dbReference type="PROSITE" id="PS50975"/>
    </source>
</evidence>